<keyword evidence="2" id="KW-1185">Reference proteome</keyword>
<reference evidence="1 2" key="1">
    <citation type="submission" date="2017-12" db="EMBL/GenBank/DDBJ databases">
        <title>Comparative genomics of Botrytis spp.</title>
        <authorList>
            <person name="Valero-Jimenez C.A."/>
            <person name="Tapia P."/>
            <person name="Veloso J."/>
            <person name="Silva-Moreno E."/>
            <person name="Staats M."/>
            <person name="Valdes J.H."/>
            <person name="Van Kan J.A.L."/>
        </authorList>
    </citation>
    <scope>NUCLEOTIDE SEQUENCE [LARGE SCALE GENOMIC DNA]</scope>
    <source>
        <strain evidence="1 2">MUCL11595</strain>
    </source>
</reference>
<protein>
    <submittedName>
        <fullName evidence="1">Uncharacterized protein</fullName>
    </submittedName>
</protein>
<organism evidence="1 2">
    <name type="scientific">Botryotinia convoluta</name>
    <dbReference type="NCBI Taxonomy" id="54673"/>
    <lineage>
        <taxon>Eukaryota</taxon>
        <taxon>Fungi</taxon>
        <taxon>Dikarya</taxon>
        <taxon>Ascomycota</taxon>
        <taxon>Pezizomycotina</taxon>
        <taxon>Leotiomycetes</taxon>
        <taxon>Helotiales</taxon>
        <taxon>Sclerotiniaceae</taxon>
        <taxon>Botryotinia</taxon>
    </lineage>
</organism>
<dbReference type="EMBL" id="PQXN01000770">
    <property type="protein sequence ID" value="TGO43876.1"/>
    <property type="molecule type" value="Genomic_DNA"/>
</dbReference>
<proteinExistence type="predicted"/>
<name>A0A4Z1H423_9HELO</name>
<accession>A0A4Z1H423</accession>
<gene>
    <name evidence="1" type="ORF">BCON_0772g00020</name>
</gene>
<comment type="caution">
    <text evidence="1">The sequence shown here is derived from an EMBL/GenBank/DDBJ whole genome shotgun (WGS) entry which is preliminary data.</text>
</comment>
<dbReference type="Proteomes" id="UP000297527">
    <property type="component" value="Unassembled WGS sequence"/>
</dbReference>
<evidence type="ECO:0000313" key="1">
    <source>
        <dbReference type="EMBL" id="TGO43876.1"/>
    </source>
</evidence>
<evidence type="ECO:0000313" key="2">
    <source>
        <dbReference type="Proteomes" id="UP000297527"/>
    </source>
</evidence>
<sequence>MTQASASQDGNDRNITPIQSLIAEILGAGLRDHKTALRELEAAVGAMSHLYGYFRLNEDATTSKGLPGPPPSHGGC</sequence>
<dbReference type="AlphaFoldDB" id="A0A4Z1H423"/>